<dbReference type="Proteomes" id="UP000828390">
    <property type="component" value="Unassembled WGS sequence"/>
</dbReference>
<reference evidence="1" key="1">
    <citation type="journal article" date="2019" name="bioRxiv">
        <title>The Genome of the Zebra Mussel, Dreissena polymorpha: A Resource for Invasive Species Research.</title>
        <authorList>
            <person name="McCartney M.A."/>
            <person name="Auch B."/>
            <person name="Kono T."/>
            <person name="Mallez S."/>
            <person name="Zhang Y."/>
            <person name="Obille A."/>
            <person name="Becker A."/>
            <person name="Abrahante J.E."/>
            <person name="Garbe J."/>
            <person name="Badalamenti J.P."/>
            <person name="Herman A."/>
            <person name="Mangelson H."/>
            <person name="Liachko I."/>
            <person name="Sullivan S."/>
            <person name="Sone E.D."/>
            <person name="Koren S."/>
            <person name="Silverstein K.A.T."/>
            <person name="Beckman K.B."/>
            <person name="Gohl D.M."/>
        </authorList>
    </citation>
    <scope>NUCLEOTIDE SEQUENCE</scope>
    <source>
        <strain evidence="1">Duluth1</strain>
        <tissue evidence="1">Whole animal</tissue>
    </source>
</reference>
<name>A0A9D4E802_DREPO</name>
<accession>A0A9D4E802</accession>
<sequence length="76" mass="8893">MAPGKFTWLCWDIVADTEKEEPSHNEVYANKMALKKYMELFEEGVQMINSKRQSKPKGTFLYSYSLCNIYFANVKT</sequence>
<evidence type="ECO:0000313" key="1">
    <source>
        <dbReference type="EMBL" id="KAH3774448.1"/>
    </source>
</evidence>
<comment type="caution">
    <text evidence="1">The sequence shown here is derived from an EMBL/GenBank/DDBJ whole genome shotgun (WGS) entry which is preliminary data.</text>
</comment>
<reference evidence="1" key="2">
    <citation type="submission" date="2020-11" db="EMBL/GenBank/DDBJ databases">
        <authorList>
            <person name="McCartney M.A."/>
            <person name="Auch B."/>
            <person name="Kono T."/>
            <person name="Mallez S."/>
            <person name="Becker A."/>
            <person name="Gohl D.M."/>
            <person name="Silverstein K.A.T."/>
            <person name="Koren S."/>
            <person name="Bechman K.B."/>
            <person name="Herman A."/>
            <person name="Abrahante J.E."/>
            <person name="Garbe J."/>
        </authorList>
    </citation>
    <scope>NUCLEOTIDE SEQUENCE</scope>
    <source>
        <strain evidence="1">Duluth1</strain>
        <tissue evidence="1">Whole animal</tissue>
    </source>
</reference>
<evidence type="ECO:0000313" key="2">
    <source>
        <dbReference type="Proteomes" id="UP000828390"/>
    </source>
</evidence>
<organism evidence="1 2">
    <name type="scientific">Dreissena polymorpha</name>
    <name type="common">Zebra mussel</name>
    <name type="synonym">Mytilus polymorpha</name>
    <dbReference type="NCBI Taxonomy" id="45954"/>
    <lineage>
        <taxon>Eukaryota</taxon>
        <taxon>Metazoa</taxon>
        <taxon>Spiralia</taxon>
        <taxon>Lophotrochozoa</taxon>
        <taxon>Mollusca</taxon>
        <taxon>Bivalvia</taxon>
        <taxon>Autobranchia</taxon>
        <taxon>Heteroconchia</taxon>
        <taxon>Euheterodonta</taxon>
        <taxon>Imparidentia</taxon>
        <taxon>Neoheterodontei</taxon>
        <taxon>Myida</taxon>
        <taxon>Dreissenoidea</taxon>
        <taxon>Dreissenidae</taxon>
        <taxon>Dreissena</taxon>
    </lineage>
</organism>
<proteinExistence type="predicted"/>
<keyword evidence="2" id="KW-1185">Reference proteome</keyword>
<dbReference type="AlphaFoldDB" id="A0A9D4E802"/>
<protein>
    <submittedName>
        <fullName evidence="1">Uncharacterized protein</fullName>
    </submittedName>
</protein>
<dbReference type="EMBL" id="JAIWYP010000009">
    <property type="protein sequence ID" value="KAH3774448.1"/>
    <property type="molecule type" value="Genomic_DNA"/>
</dbReference>
<gene>
    <name evidence="1" type="ORF">DPMN_175830</name>
</gene>